<evidence type="ECO:0000259" key="1">
    <source>
        <dbReference type="Pfam" id="PF01863"/>
    </source>
</evidence>
<dbReference type="InterPro" id="IPR053136">
    <property type="entry name" value="UTP_pyrophosphatase-like"/>
</dbReference>
<dbReference type="Proteomes" id="UP001595846">
    <property type="component" value="Unassembled WGS sequence"/>
</dbReference>
<dbReference type="InterPro" id="IPR002725">
    <property type="entry name" value="YgjP-like_metallopeptidase"/>
</dbReference>
<dbReference type="EMBL" id="JBHSAQ010000003">
    <property type="protein sequence ID" value="MFC3958345.1"/>
    <property type="molecule type" value="Genomic_DNA"/>
</dbReference>
<accession>A0ABD5NNP1</accession>
<sequence length="242" mass="28109">MRQFHIGQTMVPYEIDWSADRETINLAIDDTLTVTVTAPMEASYDDIEETLEAKQEWLLEKLYGLSEQSGPPYPKEFLSGEKLTYRGREYPLHVEESDVRQPELFFDGDTFTLSVHSYDAPSDHVSVRRKRQAVVDWYVDRAKADLQQRCNRYQSNVGATKITVDVCELSGRWGEYENGVVRLNWRLILAPVRIQDYVVIHELVHSTHSDHTDGFWNAVGSLLPDYEERREWLRVNGRTLSI</sequence>
<comment type="caution">
    <text evidence="2">The sequence shown here is derived from an EMBL/GenBank/DDBJ whole genome shotgun (WGS) entry which is preliminary data.</text>
</comment>
<dbReference type="PANTHER" id="PTHR30399">
    <property type="entry name" value="UNCHARACTERIZED PROTEIN YGJP"/>
    <property type="match status" value="1"/>
</dbReference>
<dbReference type="Gene3D" id="3.30.2010.10">
    <property type="entry name" value="Metalloproteases ('zincins'), catalytic domain"/>
    <property type="match status" value="1"/>
</dbReference>
<name>A0ABD5NNP1_9EURY</name>
<keyword evidence="3" id="KW-1185">Reference proteome</keyword>
<dbReference type="RefSeq" id="WP_256531308.1">
    <property type="nucleotide sequence ID" value="NZ_CP101824.1"/>
</dbReference>
<organism evidence="2 3">
    <name type="scientific">Halovivax cerinus</name>
    <dbReference type="NCBI Taxonomy" id="1487865"/>
    <lineage>
        <taxon>Archaea</taxon>
        <taxon>Methanobacteriati</taxon>
        <taxon>Methanobacteriota</taxon>
        <taxon>Stenosarchaea group</taxon>
        <taxon>Halobacteria</taxon>
        <taxon>Halobacteriales</taxon>
        <taxon>Natrialbaceae</taxon>
        <taxon>Halovivax</taxon>
    </lineage>
</organism>
<evidence type="ECO:0000313" key="3">
    <source>
        <dbReference type="Proteomes" id="UP001595846"/>
    </source>
</evidence>
<dbReference type="Pfam" id="PF01863">
    <property type="entry name" value="YgjP-like"/>
    <property type="match status" value="1"/>
</dbReference>
<proteinExistence type="predicted"/>
<dbReference type="GeneID" id="73904035"/>
<gene>
    <name evidence="2" type="ORF">ACFOUR_08190</name>
</gene>
<evidence type="ECO:0000313" key="2">
    <source>
        <dbReference type="EMBL" id="MFC3958345.1"/>
    </source>
</evidence>
<protein>
    <submittedName>
        <fullName evidence="2">M48 family metallopeptidase</fullName>
    </submittedName>
</protein>
<feature type="domain" description="YgjP-like metallopeptidase" evidence="1">
    <location>
        <begin position="23"/>
        <end position="234"/>
    </location>
</feature>
<dbReference type="AlphaFoldDB" id="A0ABD5NNP1"/>
<dbReference type="PANTHER" id="PTHR30399:SF1">
    <property type="entry name" value="UTP PYROPHOSPHATASE"/>
    <property type="match status" value="1"/>
</dbReference>
<reference evidence="2 3" key="1">
    <citation type="journal article" date="2019" name="Int. J. Syst. Evol. Microbiol.">
        <title>The Global Catalogue of Microorganisms (GCM) 10K type strain sequencing project: providing services to taxonomists for standard genome sequencing and annotation.</title>
        <authorList>
            <consortium name="The Broad Institute Genomics Platform"/>
            <consortium name="The Broad Institute Genome Sequencing Center for Infectious Disease"/>
            <person name="Wu L."/>
            <person name="Ma J."/>
        </authorList>
    </citation>
    <scope>NUCLEOTIDE SEQUENCE [LARGE SCALE GENOMIC DNA]</scope>
    <source>
        <strain evidence="2 3">IBRC-M 10256</strain>
    </source>
</reference>
<dbReference type="CDD" id="cd07344">
    <property type="entry name" value="M48_yhfN_like"/>
    <property type="match status" value="1"/>
</dbReference>